<dbReference type="EMBL" id="MK500334">
    <property type="protein sequence ID" value="QBK86294.1"/>
    <property type="molecule type" value="Genomic_DNA"/>
</dbReference>
<sequence length="220" mass="25849">MNFLDLESVEIEKRLVSFVEHPAYKKLYKLYVNHLYDYRSTKTNHIISKDDILTKPPNNLVIFGTNSQIDLCEEVKRIFNTTTNNKQWKWYFIPNDCTLNCALILYPALTIMFPEIKWYILDQNDCTIVSNRDKILDEPSAYTDDVSKPVCVSIENHFCRKYIAKDWGTGYFTPGPHAFAYEFWNQKKVDTNKVYDNWDDIKELIKDCGIDNISAICDIL</sequence>
<proteinExistence type="predicted"/>
<reference evidence="1" key="1">
    <citation type="journal article" date="2019" name="MBio">
        <title>Virus Genomes from Deep Sea Sediments Expand the Ocean Megavirome and Support Independent Origins of Viral Gigantism.</title>
        <authorList>
            <person name="Backstrom D."/>
            <person name="Yutin N."/>
            <person name="Jorgensen S.L."/>
            <person name="Dharamshi J."/>
            <person name="Homa F."/>
            <person name="Zaremba-Niedwiedzka K."/>
            <person name="Spang A."/>
            <person name="Wolf Y.I."/>
            <person name="Koonin E.V."/>
            <person name="Ettema T.J."/>
        </authorList>
    </citation>
    <scope>NUCLEOTIDE SEQUENCE</scope>
</reference>
<organism evidence="1">
    <name type="scientific">Marseillevirus LCMAC102</name>
    <dbReference type="NCBI Taxonomy" id="2506603"/>
    <lineage>
        <taxon>Viruses</taxon>
        <taxon>Varidnaviria</taxon>
        <taxon>Bamfordvirae</taxon>
        <taxon>Nucleocytoviricota</taxon>
        <taxon>Megaviricetes</taxon>
        <taxon>Pimascovirales</taxon>
        <taxon>Pimascovirales incertae sedis</taxon>
        <taxon>Marseilleviridae</taxon>
    </lineage>
</organism>
<accession>A0A481YUT1</accession>
<gene>
    <name evidence="1" type="ORF">LCMAC102_00890</name>
</gene>
<name>A0A481YUT1_9VIRU</name>
<evidence type="ECO:0000313" key="1">
    <source>
        <dbReference type="EMBL" id="QBK86294.1"/>
    </source>
</evidence>
<protein>
    <submittedName>
        <fullName evidence="1">Uncharacterized protein</fullName>
    </submittedName>
</protein>